<keyword evidence="1" id="KW-0472">Membrane</keyword>
<dbReference type="AlphaFoldDB" id="A0ABD5NYM0"/>
<feature type="transmembrane region" description="Helical" evidence="1">
    <location>
        <begin position="151"/>
        <end position="177"/>
    </location>
</feature>
<evidence type="ECO:0000256" key="1">
    <source>
        <dbReference type="SAM" id="Phobius"/>
    </source>
</evidence>
<dbReference type="PANTHER" id="PTHR43471:SF1">
    <property type="entry name" value="ABC TRANSPORTER PERMEASE PROTEIN NOSY-RELATED"/>
    <property type="match status" value="1"/>
</dbReference>
<feature type="transmembrane region" description="Helical" evidence="1">
    <location>
        <begin position="124"/>
        <end position="145"/>
    </location>
</feature>
<dbReference type="RefSeq" id="WP_246974345.1">
    <property type="nucleotide sequence ID" value="NZ_CP095397.1"/>
</dbReference>
<dbReference type="GO" id="GO:0005886">
    <property type="term" value="C:plasma membrane"/>
    <property type="evidence" value="ECO:0007669"/>
    <property type="project" value="UniProtKB-SubCell"/>
</dbReference>
<organism evidence="2 3">
    <name type="scientific">Natribaculum luteum</name>
    <dbReference type="NCBI Taxonomy" id="1586232"/>
    <lineage>
        <taxon>Archaea</taxon>
        <taxon>Methanobacteriati</taxon>
        <taxon>Methanobacteriota</taxon>
        <taxon>Stenosarchaea group</taxon>
        <taxon>Halobacteria</taxon>
        <taxon>Halobacteriales</taxon>
        <taxon>Natrialbaceae</taxon>
        <taxon>Natribaculum</taxon>
    </lineage>
</organism>
<name>A0ABD5NYM0_9EURY</name>
<feature type="transmembrane region" description="Helical" evidence="1">
    <location>
        <begin position="268"/>
        <end position="287"/>
    </location>
</feature>
<sequence length="294" mass="32212">MSSLSLDSVRAIAKKDFQDAARSKVLWLLTLLFVAFLGGMAFLFVWLDDLFARQPAAQQGAEIAAIDLIFFLQTPVALLIPLIGLLVGYKALAGEVDSGSAKILFSLPHSRLDAIVGKFIGRTLVLWTSFFAGLLVAVVVVVALYDEFNIGHILVFTLLSLLFGAVYVGLGVAISALTKSTTKAAAAVVGVFFFFSFVFDRFRDVVYYLLEGQVIPAFGTRPPNWYLFYPRLSPGGSYGAALAGLLPEVNPLQNLFPQGEIPFYFSKWVAVVILILWIVVPLGLSYLRFEQLDL</sequence>
<comment type="caution">
    <text evidence="2">The sequence shown here is derived from an EMBL/GenBank/DDBJ whole genome shotgun (WGS) entry which is preliminary data.</text>
</comment>
<feature type="transmembrane region" description="Helical" evidence="1">
    <location>
        <begin position="25"/>
        <end position="46"/>
    </location>
</feature>
<dbReference type="GeneID" id="71853764"/>
<evidence type="ECO:0000313" key="3">
    <source>
        <dbReference type="Proteomes" id="UP001595821"/>
    </source>
</evidence>
<feature type="transmembrane region" description="Helical" evidence="1">
    <location>
        <begin position="184"/>
        <end position="202"/>
    </location>
</feature>
<dbReference type="Proteomes" id="UP001595821">
    <property type="component" value="Unassembled WGS sequence"/>
</dbReference>
<keyword evidence="1" id="KW-1133">Transmembrane helix</keyword>
<keyword evidence="1" id="KW-0812">Transmembrane</keyword>
<dbReference type="EMBL" id="JBHSDJ010000029">
    <property type="protein sequence ID" value="MFC4247124.1"/>
    <property type="molecule type" value="Genomic_DNA"/>
</dbReference>
<feature type="transmembrane region" description="Helical" evidence="1">
    <location>
        <begin position="66"/>
        <end position="89"/>
    </location>
</feature>
<gene>
    <name evidence="2" type="ORF">ACFOZ7_08950</name>
</gene>
<dbReference type="Pfam" id="PF12679">
    <property type="entry name" value="ABC2_membrane_2"/>
    <property type="match status" value="1"/>
</dbReference>
<dbReference type="PANTHER" id="PTHR43471">
    <property type="entry name" value="ABC TRANSPORTER PERMEASE"/>
    <property type="match status" value="1"/>
</dbReference>
<reference evidence="2 3" key="1">
    <citation type="journal article" date="2014" name="Int. J. Syst. Evol. Microbiol.">
        <title>Complete genome sequence of Corynebacterium casei LMG S-19264T (=DSM 44701T), isolated from a smear-ripened cheese.</title>
        <authorList>
            <consortium name="US DOE Joint Genome Institute (JGI-PGF)"/>
            <person name="Walter F."/>
            <person name="Albersmeier A."/>
            <person name="Kalinowski J."/>
            <person name="Ruckert C."/>
        </authorList>
    </citation>
    <scope>NUCLEOTIDE SEQUENCE [LARGE SCALE GENOMIC DNA]</scope>
    <source>
        <strain evidence="2 3">IBRC-M 10912</strain>
    </source>
</reference>
<proteinExistence type="predicted"/>
<protein>
    <submittedName>
        <fullName evidence="2">ABC transporter permease subunit</fullName>
    </submittedName>
</protein>
<evidence type="ECO:0000313" key="2">
    <source>
        <dbReference type="EMBL" id="MFC4247124.1"/>
    </source>
</evidence>
<accession>A0ABD5NYM0</accession>